<dbReference type="PANTHER" id="PTHR24321">
    <property type="entry name" value="DEHYDROGENASES, SHORT CHAIN"/>
    <property type="match status" value="1"/>
</dbReference>
<proteinExistence type="inferred from homology"/>
<evidence type="ECO:0000256" key="3">
    <source>
        <dbReference type="ARBA" id="ARBA00023002"/>
    </source>
</evidence>
<gene>
    <name evidence="4" type="ORF">BKA67DRAFT_652632</name>
</gene>
<dbReference type="GO" id="GO:0016491">
    <property type="term" value="F:oxidoreductase activity"/>
    <property type="evidence" value="ECO:0007669"/>
    <property type="project" value="UniProtKB-KW"/>
</dbReference>
<dbReference type="InterPro" id="IPR036291">
    <property type="entry name" value="NAD(P)-bd_dom_sf"/>
</dbReference>
<dbReference type="FunFam" id="3.40.50.720:FF:000084">
    <property type="entry name" value="Short-chain dehydrogenase reductase"/>
    <property type="match status" value="1"/>
</dbReference>
<dbReference type="EMBL" id="JAGPXC010000001">
    <property type="protein sequence ID" value="KAH6659401.1"/>
    <property type="molecule type" value="Genomic_DNA"/>
</dbReference>
<dbReference type="SUPFAM" id="SSF51735">
    <property type="entry name" value="NAD(P)-binding Rossmann-fold domains"/>
    <property type="match status" value="1"/>
</dbReference>
<dbReference type="GeneID" id="70135089"/>
<evidence type="ECO:0000256" key="2">
    <source>
        <dbReference type="ARBA" id="ARBA00022857"/>
    </source>
</evidence>
<dbReference type="Proteomes" id="UP000758603">
    <property type="component" value="Unassembled WGS sequence"/>
</dbReference>
<keyword evidence="5" id="KW-1185">Reference proteome</keyword>
<accession>A0A9P9A1D5</accession>
<comment type="caution">
    <text evidence="4">The sequence shown here is derived from an EMBL/GenBank/DDBJ whole genome shotgun (WGS) entry which is preliminary data.</text>
</comment>
<dbReference type="InterPro" id="IPR002347">
    <property type="entry name" value="SDR_fam"/>
</dbReference>
<evidence type="ECO:0000313" key="5">
    <source>
        <dbReference type="Proteomes" id="UP000758603"/>
    </source>
</evidence>
<dbReference type="PRINTS" id="PR00081">
    <property type="entry name" value="GDHRDH"/>
</dbReference>
<dbReference type="Pfam" id="PF13561">
    <property type="entry name" value="adh_short_C2"/>
    <property type="match status" value="1"/>
</dbReference>
<sequence>MPGVSIELPGVALVTGAGGGIGAAIAHAFARAGCTRIAITDLRRASLEVVREGLLKIDSKVQVLVLDGDISDEGFVESLVAKTRDTFSRLDYAVNCAGILGEDSRSVDTPADAFDLVTRVNTRGTWLVTRAAVRQMLKQEPLPAHREMRGSVVNVASQLGVVARATASPYCASKAAIINMTRADAIDYSRDGIRINCVCPGLISTPMTAGSPDAAERFKPAIDIAPMRRMGRPEEVADTVLFLCSPLASFIQGHALVVDGGYTIN</sequence>
<comment type="similarity">
    <text evidence="1">Belongs to the short-chain dehydrogenases/reductases (SDR) family.</text>
</comment>
<keyword evidence="3" id="KW-0560">Oxidoreductase</keyword>
<dbReference type="CDD" id="cd05233">
    <property type="entry name" value="SDR_c"/>
    <property type="match status" value="1"/>
</dbReference>
<name>A0A9P9A1D5_9PEZI</name>
<protein>
    <submittedName>
        <fullName evidence="4">Short-chain dehydrogenase</fullName>
    </submittedName>
</protein>
<evidence type="ECO:0000256" key="1">
    <source>
        <dbReference type="ARBA" id="ARBA00006484"/>
    </source>
</evidence>
<reference evidence="4" key="1">
    <citation type="journal article" date="2021" name="Nat. Commun.">
        <title>Genetic determinants of endophytism in the Arabidopsis root mycobiome.</title>
        <authorList>
            <person name="Mesny F."/>
            <person name="Miyauchi S."/>
            <person name="Thiergart T."/>
            <person name="Pickel B."/>
            <person name="Atanasova L."/>
            <person name="Karlsson M."/>
            <person name="Huettel B."/>
            <person name="Barry K.W."/>
            <person name="Haridas S."/>
            <person name="Chen C."/>
            <person name="Bauer D."/>
            <person name="Andreopoulos W."/>
            <person name="Pangilinan J."/>
            <person name="LaButti K."/>
            <person name="Riley R."/>
            <person name="Lipzen A."/>
            <person name="Clum A."/>
            <person name="Drula E."/>
            <person name="Henrissat B."/>
            <person name="Kohler A."/>
            <person name="Grigoriev I.V."/>
            <person name="Martin F.M."/>
            <person name="Hacquard S."/>
        </authorList>
    </citation>
    <scope>NUCLEOTIDE SEQUENCE</scope>
    <source>
        <strain evidence="4">MPI-SDFR-AT-0073</strain>
    </source>
</reference>
<dbReference type="RefSeq" id="XP_045963532.1">
    <property type="nucleotide sequence ID" value="XM_046106198.1"/>
</dbReference>
<dbReference type="PANTHER" id="PTHR24321:SF12">
    <property type="entry name" value="SHORT-CHAIN DEHYDROGENASE_REDUCTASE FAMILY, PUTATIVE (AFU_ORTHOLOGUE AFUA_5G14340)-RELATED"/>
    <property type="match status" value="1"/>
</dbReference>
<organism evidence="4 5">
    <name type="scientific">Truncatella angustata</name>
    <dbReference type="NCBI Taxonomy" id="152316"/>
    <lineage>
        <taxon>Eukaryota</taxon>
        <taxon>Fungi</taxon>
        <taxon>Dikarya</taxon>
        <taxon>Ascomycota</taxon>
        <taxon>Pezizomycotina</taxon>
        <taxon>Sordariomycetes</taxon>
        <taxon>Xylariomycetidae</taxon>
        <taxon>Amphisphaeriales</taxon>
        <taxon>Sporocadaceae</taxon>
        <taxon>Truncatella</taxon>
    </lineage>
</organism>
<dbReference type="OrthoDB" id="5840532at2759"/>
<dbReference type="AlphaFoldDB" id="A0A9P9A1D5"/>
<dbReference type="Gene3D" id="3.40.50.720">
    <property type="entry name" value="NAD(P)-binding Rossmann-like Domain"/>
    <property type="match status" value="1"/>
</dbReference>
<keyword evidence="2" id="KW-0521">NADP</keyword>
<dbReference type="PRINTS" id="PR00080">
    <property type="entry name" value="SDRFAMILY"/>
</dbReference>
<evidence type="ECO:0000313" key="4">
    <source>
        <dbReference type="EMBL" id="KAH6659401.1"/>
    </source>
</evidence>